<dbReference type="PATRIC" id="fig|862908.3.peg.1636"/>
<organism evidence="2 3">
    <name type="scientific">Halobacteriovorax marinus (strain ATCC BAA-682 / DSM 15412 / SJ)</name>
    <name type="common">Bacteriovorax marinus</name>
    <dbReference type="NCBI Taxonomy" id="862908"/>
    <lineage>
        <taxon>Bacteria</taxon>
        <taxon>Pseudomonadati</taxon>
        <taxon>Bdellovibrionota</taxon>
        <taxon>Bacteriovoracia</taxon>
        <taxon>Bacteriovoracales</taxon>
        <taxon>Halobacteriovoraceae</taxon>
        <taxon>Halobacteriovorax</taxon>
    </lineage>
</organism>
<sequence length="202" mass="23187">MKKILIIAGLLLTSTVFANSRGEYVGNILRLASRIQNIAQDTDLSNQELRDVQRDLSDIVKKLNGRGSSNNCLEFAIEVYETTYSSASALRYAREACKRITDIELVQFVYEIYVQSYTPKYSFERAIDKTENQNFRGKSELLELVYSAYIKSYTPTYSIERSLDKVAEMPRNSFSCVEISYRTYLGSYTPTYSIERALDDCK</sequence>
<dbReference type="AlphaFoldDB" id="E1X1G2"/>
<gene>
    <name evidence="2" type="ordered locus">BMS_1722</name>
</gene>
<reference evidence="3" key="1">
    <citation type="journal article" date="2013" name="ISME J.">
        <title>A small predatory core genome in the divergent marine Bacteriovorax marinus SJ and the terrestrial Bdellovibrio bacteriovorus.</title>
        <authorList>
            <person name="Crossman L.C."/>
            <person name="Chen H."/>
            <person name="Cerdeno-Tarraga A.M."/>
            <person name="Brooks K."/>
            <person name="Quail M.A."/>
            <person name="Pineiro S.A."/>
            <person name="Hobley L."/>
            <person name="Sockett R.E."/>
            <person name="Bentley S.D."/>
            <person name="Parkhill J."/>
            <person name="Williams H.N."/>
            <person name="Stine O.C."/>
        </authorList>
    </citation>
    <scope>NUCLEOTIDE SEQUENCE [LARGE SCALE GENOMIC DNA]</scope>
    <source>
        <strain evidence="3">ATCC BAA-682 / DSM 15412 / SJ</strain>
    </source>
</reference>
<dbReference type="EMBL" id="FQ312005">
    <property type="protein sequence ID" value="CBW26553.1"/>
    <property type="molecule type" value="Genomic_DNA"/>
</dbReference>
<evidence type="ECO:0000313" key="2">
    <source>
        <dbReference type="EMBL" id="CBW26553.1"/>
    </source>
</evidence>
<dbReference type="KEGG" id="bmx:BMS_1722"/>
<feature type="signal peptide" evidence="1">
    <location>
        <begin position="1"/>
        <end position="18"/>
    </location>
</feature>
<protein>
    <submittedName>
        <fullName evidence="2">Hypothetical exported protein</fullName>
    </submittedName>
</protein>
<name>E1X1G2_HALMS</name>
<evidence type="ECO:0000313" key="3">
    <source>
        <dbReference type="Proteomes" id="UP000008963"/>
    </source>
</evidence>
<dbReference type="HOGENOM" id="CLU_1353055_0_0_7"/>
<dbReference type="eggNOG" id="ENOG502ZTG6">
    <property type="taxonomic scope" value="Bacteria"/>
</dbReference>
<dbReference type="Proteomes" id="UP000008963">
    <property type="component" value="Chromosome"/>
</dbReference>
<feature type="chain" id="PRO_5003154376" evidence="1">
    <location>
        <begin position="19"/>
        <end position="202"/>
    </location>
</feature>
<keyword evidence="1" id="KW-0732">Signal</keyword>
<keyword evidence="3" id="KW-1185">Reference proteome</keyword>
<evidence type="ECO:0000256" key="1">
    <source>
        <dbReference type="SAM" id="SignalP"/>
    </source>
</evidence>
<proteinExistence type="predicted"/>
<dbReference type="RefSeq" id="WP_014244334.1">
    <property type="nucleotide sequence ID" value="NC_016620.1"/>
</dbReference>
<accession>E1X1G2</accession>